<protein>
    <recommendedName>
        <fullName evidence="1">Putative auto-transporter adhesin head GIN domain-containing protein</fullName>
    </recommendedName>
</protein>
<proteinExistence type="predicted"/>
<comment type="caution">
    <text evidence="2">The sequence shown here is derived from an EMBL/GenBank/DDBJ whole genome shotgun (WGS) entry which is preliminary data.</text>
</comment>
<evidence type="ECO:0000313" key="2">
    <source>
        <dbReference type="EMBL" id="KLE31582.1"/>
    </source>
</evidence>
<organism evidence="2 3">
    <name type="scientific">Aurantiacibacter gangjinensis</name>
    <dbReference type="NCBI Taxonomy" id="502682"/>
    <lineage>
        <taxon>Bacteria</taxon>
        <taxon>Pseudomonadati</taxon>
        <taxon>Pseudomonadota</taxon>
        <taxon>Alphaproteobacteria</taxon>
        <taxon>Sphingomonadales</taxon>
        <taxon>Erythrobacteraceae</taxon>
        <taxon>Aurantiacibacter</taxon>
    </lineage>
</organism>
<dbReference type="Proteomes" id="UP000053070">
    <property type="component" value="Unassembled WGS sequence"/>
</dbReference>
<sequence length="243" mass="24117">MGIGRTFALAAMAGLATLGLSACNMSSMSAGGDGVPLAEVDFGAEAPTMIALAGSDSVTITRGSRFAISVDGTPVARERMRFELEGSELLIHRDQGTWTDSDNAQVSVTVPSLSGIAVIGSGDISADTMTGDATIEMPGAGTATIAQIEAASVEVDIAGSGTVSGAGSADSLSVNIAGSGDVEFEQLSAEDVEVNIAGSGDVTVRSDGNVEANFVGSGDVRVIGSARCESTTVGSGSLICEDA</sequence>
<dbReference type="EMBL" id="LBHC01000002">
    <property type="protein sequence ID" value="KLE31582.1"/>
    <property type="molecule type" value="Genomic_DNA"/>
</dbReference>
<feature type="domain" description="Putative auto-transporter adhesin head GIN" evidence="1">
    <location>
        <begin position="48"/>
        <end position="226"/>
    </location>
</feature>
<name>A0A0G9MLK8_9SPHN</name>
<evidence type="ECO:0000259" key="1">
    <source>
        <dbReference type="Pfam" id="PF10988"/>
    </source>
</evidence>
<dbReference type="Pfam" id="PF10988">
    <property type="entry name" value="DUF2807"/>
    <property type="match status" value="1"/>
</dbReference>
<evidence type="ECO:0000313" key="3">
    <source>
        <dbReference type="Proteomes" id="UP000053070"/>
    </source>
</evidence>
<dbReference type="InterPro" id="IPR021255">
    <property type="entry name" value="DUF2807"/>
</dbReference>
<dbReference type="RefSeq" id="WP_047006934.1">
    <property type="nucleotide sequence ID" value="NZ_CP018097.1"/>
</dbReference>
<reference evidence="2 3" key="1">
    <citation type="submission" date="2015-04" db="EMBL/GenBank/DDBJ databases">
        <title>The draft genome sequence of Erythrobacr gangjinensis K7-2.</title>
        <authorList>
            <person name="Zhuang L."/>
            <person name="Liu Y."/>
            <person name="Shao Z."/>
        </authorList>
    </citation>
    <scope>NUCLEOTIDE SEQUENCE [LARGE SCALE GENOMIC DNA]</scope>
    <source>
        <strain evidence="2 3">K7-2</strain>
    </source>
</reference>
<accession>A0A0G9MLK8</accession>
<dbReference type="KEGG" id="egn:BMF35_a0701"/>
<keyword evidence="3" id="KW-1185">Reference proteome</keyword>
<gene>
    <name evidence="2" type="ORF">AAW01_08475</name>
</gene>
<dbReference type="Gene3D" id="2.160.20.120">
    <property type="match status" value="1"/>
</dbReference>
<dbReference type="STRING" id="502682.BMF35_a0701"/>
<dbReference type="PATRIC" id="fig|502682.8.peg.1732"/>
<dbReference type="PROSITE" id="PS51257">
    <property type="entry name" value="PROKAR_LIPOPROTEIN"/>
    <property type="match status" value="1"/>
</dbReference>
<dbReference type="AlphaFoldDB" id="A0A0G9MLK8"/>